<accession>A0A1F8F272</accession>
<keyword evidence="1" id="KW-0472">Membrane</keyword>
<evidence type="ECO:0000256" key="1">
    <source>
        <dbReference type="SAM" id="Phobius"/>
    </source>
</evidence>
<dbReference type="EMBL" id="MGJM01000002">
    <property type="protein sequence ID" value="OGN07247.1"/>
    <property type="molecule type" value="Genomic_DNA"/>
</dbReference>
<evidence type="ECO:0000313" key="2">
    <source>
        <dbReference type="EMBL" id="OGN07247.1"/>
    </source>
</evidence>
<keyword evidence="1" id="KW-1133">Transmembrane helix</keyword>
<feature type="transmembrane region" description="Helical" evidence="1">
    <location>
        <begin position="12"/>
        <end position="32"/>
    </location>
</feature>
<sequence length="222" mass="24667">MQLIDSTAKTNWIFVGIIAAFAVFAVGGILLLQGVGLGPSSPTPTPAPTPQPRDQAELDFAGDRPELVEGWQTYRNAEFGFEVKYPMDLIGQKVESDTTLLAITDRDSSHYFSIHVRKNYKIDQILSTIEETKEINIGDHLGYEYFYIEGAGASEVALIQVGQDALSISFDYIGDGQKFATAEDKKDYVQDFFSQILSTFRFVDNTRVCPGPDCDLDKNIPY</sequence>
<organism evidence="2 3">
    <name type="scientific">Candidatus Yanofskybacteria bacterium RIFCSPHIGHO2_01_FULL_48_25b</name>
    <dbReference type="NCBI Taxonomy" id="1802672"/>
    <lineage>
        <taxon>Bacteria</taxon>
        <taxon>Candidatus Yanofskyibacteriota</taxon>
    </lineage>
</organism>
<comment type="caution">
    <text evidence="2">The sequence shown here is derived from an EMBL/GenBank/DDBJ whole genome shotgun (WGS) entry which is preliminary data.</text>
</comment>
<dbReference type="Proteomes" id="UP000177605">
    <property type="component" value="Unassembled WGS sequence"/>
</dbReference>
<proteinExistence type="predicted"/>
<dbReference type="AlphaFoldDB" id="A0A1F8F272"/>
<name>A0A1F8F272_9BACT</name>
<evidence type="ECO:0000313" key="3">
    <source>
        <dbReference type="Proteomes" id="UP000177605"/>
    </source>
</evidence>
<gene>
    <name evidence="2" type="ORF">A2669_00595</name>
</gene>
<reference evidence="2 3" key="1">
    <citation type="journal article" date="2016" name="Nat. Commun.">
        <title>Thousands of microbial genomes shed light on interconnected biogeochemical processes in an aquifer system.</title>
        <authorList>
            <person name="Anantharaman K."/>
            <person name="Brown C.T."/>
            <person name="Hug L.A."/>
            <person name="Sharon I."/>
            <person name="Castelle C.J."/>
            <person name="Probst A.J."/>
            <person name="Thomas B.C."/>
            <person name="Singh A."/>
            <person name="Wilkins M.J."/>
            <person name="Karaoz U."/>
            <person name="Brodie E.L."/>
            <person name="Williams K.H."/>
            <person name="Hubbard S.S."/>
            <person name="Banfield J.F."/>
        </authorList>
    </citation>
    <scope>NUCLEOTIDE SEQUENCE [LARGE SCALE GENOMIC DNA]</scope>
</reference>
<protein>
    <submittedName>
        <fullName evidence="2">Uncharacterized protein</fullName>
    </submittedName>
</protein>
<keyword evidence="1" id="KW-0812">Transmembrane</keyword>